<dbReference type="Pfam" id="PF00571">
    <property type="entry name" value="CBS"/>
    <property type="match status" value="2"/>
</dbReference>
<feature type="domain" description="CBS" evidence="5">
    <location>
        <begin position="78"/>
        <end position="137"/>
    </location>
</feature>
<evidence type="ECO:0000256" key="2">
    <source>
        <dbReference type="ARBA" id="ARBA00023122"/>
    </source>
</evidence>
<dbReference type="Gene3D" id="3.10.580.10">
    <property type="entry name" value="CBS-domain"/>
    <property type="match status" value="2"/>
</dbReference>
<dbReference type="InterPro" id="IPR046342">
    <property type="entry name" value="CBS_dom_sf"/>
</dbReference>
<dbReference type="OrthoDB" id="89900at2157"/>
<dbReference type="SUPFAM" id="SSF54631">
    <property type="entry name" value="CBS-domain pair"/>
    <property type="match status" value="1"/>
</dbReference>
<dbReference type="GO" id="GO:0009086">
    <property type="term" value="P:methionine biosynthetic process"/>
    <property type="evidence" value="ECO:0007669"/>
    <property type="project" value="UniProtKB-KW"/>
</dbReference>
<dbReference type="STRING" id="1392998.ANME2D_00998"/>
<dbReference type="PANTHER" id="PTHR43080">
    <property type="entry name" value="CBS DOMAIN-CONTAINING PROTEIN CBSX3, MITOCHONDRIAL"/>
    <property type="match status" value="1"/>
</dbReference>
<keyword evidence="1" id="KW-0028">Amino-acid biosynthesis</keyword>
<evidence type="ECO:0000313" key="6">
    <source>
        <dbReference type="EMBL" id="SNQ61783.1"/>
    </source>
</evidence>
<dbReference type="InterPro" id="IPR051257">
    <property type="entry name" value="Diverse_CBS-Domain"/>
</dbReference>
<proteinExistence type="predicted"/>
<evidence type="ECO:0000313" key="7">
    <source>
        <dbReference type="Proteomes" id="UP000218615"/>
    </source>
</evidence>
<dbReference type="Proteomes" id="UP000218615">
    <property type="component" value="Unassembled WGS sequence"/>
</dbReference>
<dbReference type="EMBL" id="FZMP01000196">
    <property type="protein sequence ID" value="SNQ61783.1"/>
    <property type="molecule type" value="Genomic_DNA"/>
</dbReference>
<evidence type="ECO:0000259" key="5">
    <source>
        <dbReference type="PROSITE" id="PS51371"/>
    </source>
</evidence>
<dbReference type="PIRSF" id="PIRSF004699">
    <property type="entry name" value="UCP004699_CBS_ParB"/>
    <property type="match status" value="1"/>
</dbReference>
<dbReference type="Gene3D" id="3.90.1530.10">
    <property type="entry name" value="Conserved hypothetical protein from pyrococcus furiosus pfu- 392566-001, ParB domain"/>
    <property type="match status" value="1"/>
</dbReference>
<organism evidence="6 7">
    <name type="scientific">Candidatus Methanoperedens nitratireducens</name>
    <dbReference type="NCBI Taxonomy" id="1392998"/>
    <lineage>
        <taxon>Archaea</taxon>
        <taxon>Methanobacteriati</taxon>
        <taxon>Methanobacteriota</taxon>
        <taxon>Stenosarchaea group</taxon>
        <taxon>Methanomicrobia</taxon>
        <taxon>Methanosarcinales</taxon>
        <taxon>ANME-2 cluster</taxon>
        <taxon>Candidatus Methanoperedentaceae</taxon>
        <taxon>Candidatus Methanoperedens</taxon>
    </lineage>
</organism>
<keyword evidence="3" id="KW-0486">Methionine biosynthesis</keyword>
<feature type="domain" description="CBS" evidence="5">
    <location>
        <begin position="20"/>
        <end position="75"/>
    </location>
</feature>
<sequence>MYIKTTGAIMADHPKVKDYMTTEVNTVSPDNTVRDAIRLIRRTGHDGFPVVRDSRVIGYISAADMLEKSLDEKISNIMSRDMLVADTEMDMNDVARVIFRSGKSKLPVVDSNEHLRGIITNTDVIRSHIEKTSPQKVWTLKKTLEAIHNIHVDVVRETVNIDELIPTQPKVYADELDGRIYELKKGLAEPIVVIKKPDKLILVDGHHRVIAARKLGIKSMDAYVIPLGDDVRLGMEKTAASAGLHTLSDIKILDYAKHPLIEVTKRLKKNDENGLTDVAQ</sequence>
<gene>
    <name evidence="6" type="ORF">MNV_50042</name>
</gene>
<dbReference type="PANTHER" id="PTHR43080:SF2">
    <property type="entry name" value="CBS DOMAIN-CONTAINING PROTEIN"/>
    <property type="match status" value="1"/>
</dbReference>
<keyword evidence="7" id="KW-1185">Reference proteome</keyword>
<dbReference type="SMART" id="SM00470">
    <property type="entry name" value="ParB"/>
    <property type="match status" value="1"/>
</dbReference>
<dbReference type="SUPFAM" id="SSF110849">
    <property type="entry name" value="ParB/Sulfiredoxin"/>
    <property type="match status" value="1"/>
</dbReference>
<accession>A0A284VRG1</accession>
<dbReference type="InterPro" id="IPR003115">
    <property type="entry name" value="ParB_N"/>
</dbReference>
<dbReference type="PROSITE" id="PS51371">
    <property type="entry name" value="CBS"/>
    <property type="match status" value="2"/>
</dbReference>
<evidence type="ECO:0000256" key="1">
    <source>
        <dbReference type="ARBA" id="ARBA00022605"/>
    </source>
</evidence>
<dbReference type="CDD" id="cd04610">
    <property type="entry name" value="CBS_pair_ParBc_assoc"/>
    <property type="match status" value="1"/>
</dbReference>
<protein>
    <recommendedName>
        <fullName evidence="5">CBS domain-containing protein</fullName>
    </recommendedName>
</protein>
<keyword evidence="2 4" id="KW-0129">CBS domain</keyword>
<reference evidence="7" key="1">
    <citation type="submission" date="2017-06" db="EMBL/GenBank/DDBJ databases">
        <authorList>
            <person name="Cremers G."/>
        </authorList>
    </citation>
    <scope>NUCLEOTIDE SEQUENCE [LARGE SCALE GENOMIC DNA]</scope>
</reference>
<dbReference type="SMART" id="SM00116">
    <property type="entry name" value="CBS"/>
    <property type="match status" value="2"/>
</dbReference>
<dbReference type="InterPro" id="IPR000644">
    <property type="entry name" value="CBS_dom"/>
</dbReference>
<dbReference type="InterPro" id="IPR036086">
    <property type="entry name" value="ParB/Sulfiredoxin_sf"/>
</dbReference>
<name>A0A284VRG1_9EURY</name>
<dbReference type="AlphaFoldDB" id="A0A284VRG1"/>
<dbReference type="InterPro" id="IPR016427">
    <property type="entry name" value="UCP004699_CBS/ParB"/>
</dbReference>
<evidence type="ECO:0000256" key="4">
    <source>
        <dbReference type="PROSITE-ProRule" id="PRU00703"/>
    </source>
</evidence>
<evidence type="ECO:0000256" key="3">
    <source>
        <dbReference type="ARBA" id="ARBA00023167"/>
    </source>
</evidence>
<dbReference type="RefSeq" id="WP_218838025.1">
    <property type="nucleotide sequence ID" value="NZ_FZMP01000196.1"/>
</dbReference>